<feature type="transmembrane region" description="Helical" evidence="5">
    <location>
        <begin position="263"/>
        <end position="282"/>
    </location>
</feature>
<keyword evidence="7" id="KW-1185">Reference proteome</keyword>
<evidence type="ECO:0000313" key="7">
    <source>
        <dbReference type="Proteomes" id="UP001152533"/>
    </source>
</evidence>
<proteinExistence type="predicted"/>
<dbReference type="Pfam" id="PF04479">
    <property type="entry name" value="RTA1"/>
    <property type="match status" value="1"/>
</dbReference>
<feature type="transmembrane region" description="Helical" evidence="5">
    <location>
        <begin position="178"/>
        <end position="204"/>
    </location>
</feature>
<evidence type="ECO:0000256" key="4">
    <source>
        <dbReference type="ARBA" id="ARBA00023136"/>
    </source>
</evidence>
<name>A0A9W4S133_9PEZI</name>
<feature type="transmembrane region" description="Helical" evidence="5">
    <location>
        <begin position="151"/>
        <end position="172"/>
    </location>
</feature>
<comment type="caution">
    <text evidence="6">The sequence shown here is derived from an EMBL/GenBank/DDBJ whole genome shotgun (WGS) entry which is preliminary data.</text>
</comment>
<dbReference type="GO" id="GO:0016020">
    <property type="term" value="C:membrane"/>
    <property type="evidence" value="ECO:0007669"/>
    <property type="project" value="UniProtKB-SubCell"/>
</dbReference>
<dbReference type="InterPro" id="IPR007568">
    <property type="entry name" value="RTA1"/>
</dbReference>
<protein>
    <submittedName>
        <fullName evidence="6">Uncharacterized protein</fullName>
    </submittedName>
</protein>
<comment type="subcellular location">
    <subcellularLocation>
        <location evidence="1">Membrane</location>
        <topology evidence="1">Multi-pass membrane protein</topology>
    </subcellularLocation>
</comment>
<evidence type="ECO:0000256" key="1">
    <source>
        <dbReference type="ARBA" id="ARBA00004141"/>
    </source>
</evidence>
<reference evidence="6" key="1">
    <citation type="submission" date="2022-08" db="EMBL/GenBank/DDBJ databases">
        <authorList>
            <person name="Giroux E."/>
            <person name="Giroux E."/>
        </authorList>
    </citation>
    <scope>NUCLEOTIDE SEQUENCE</scope>
    <source>
        <strain evidence="6">H1091258</strain>
    </source>
</reference>
<gene>
    <name evidence="6" type="ORF">CGXH109_LOCUS112355</name>
</gene>
<feature type="transmembrane region" description="Helical" evidence="5">
    <location>
        <begin position="20"/>
        <end position="39"/>
    </location>
</feature>
<dbReference type="AlphaFoldDB" id="A0A9W4S133"/>
<evidence type="ECO:0000256" key="2">
    <source>
        <dbReference type="ARBA" id="ARBA00022692"/>
    </source>
</evidence>
<sequence>MAVLEPFRGNYYLWKYLPSVPAAVIFCIVFLTTTFAYVWKIWKTRAWFCIPMAIGGYSKLKNSPKLRWLAKQEASCANPSSIMTVEFLGYVFRAVAHNKTGKLMPFVASQNNILLAPVLFAASIYMTLGRVIRIVNGERHSIIRPSRLTKVFVAGDVLALAIQGSAAGLMVVSEYAKIAQGIVVAGLVFHICVFGVFWTTAWTFHSRMKKDPGYHEIGPDVKWEQALRMLYGASGLIMARSVFRIIEFVMGNDGYLLSNEWPLYIFDSIPMFAVMGTFWYWFPSSVGRKGDWVPTSSANDLVSGMESVELRNSVKV</sequence>
<organism evidence="6 7">
    <name type="scientific">Colletotrichum noveboracense</name>
    <dbReference type="NCBI Taxonomy" id="2664923"/>
    <lineage>
        <taxon>Eukaryota</taxon>
        <taxon>Fungi</taxon>
        <taxon>Dikarya</taxon>
        <taxon>Ascomycota</taxon>
        <taxon>Pezizomycotina</taxon>
        <taxon>Sordariomycetes</taxon>
        <taxon>Hypocreomycetidae</taxon>
        <taxon>Glomerellales</taxon>
        <taxon>Glomerellaceae</taxon>
        <taxon>Colletotrichum</taxon>
        <taxon>Colletotrichum gloeosporioides species complex</taxon>
    </lineage>
</organism>
<feature type="transmembrane region" description="Helical" evidence="5">
    <location>
        <begin position="225"/>
        <end position="243"/>
    </location>
</feature>
<keyword evidence="3 5" id="KW-1133">Transmembrane helix</keyword>
<dbReference type="EMBL" id="CAMGZC010001214">
    <property type="protein sequence ID" value="CAI0651968.1"/>
    <property type="molecule type" value="Genomic_DNA"/>
</dbReference>
<evidence type="ECO:0000256" key="5">
    <source>
        <dbReference type="SAM" id="Phobius"/>
    </source>
</evidence>
<evidence type="ECO:0000256" key="3">
    <source>
        <dbReference type="ARBA" id="ARBA00022989"/>
    </source>
</evidence>
<keyword evidence="4 5" id="KW-0472">Membrane</keyword>
<evidence type="ECO:0000313" key="6">
    <source>
        <dbReference type="EMBL" id="CAI0651968.1"/>
    </source>
</evidence>
<accession>A0A9W4S133</accession>
<feature type="transmembrane region" description="Helical" evidence="5">
    <location>
        <begin position="74"/>
        <end position="92"/>
    </location>
</feature>
<dbReference type="PANTHER" id="PTHR31465">
    <property type="entry name" value="PROTEIN RTA1-RELATED"/>
    <property type="match status" value="1"/>
</dbReference>
<dbReference type="Proteomes" id="UP001152533">
    <property type="component" value="Unassembled WGS sequence"/>
</dbReference>
<keyword evidence="2 5" id="KW-0812">Transmembrane</keyword>
<feature type="transmembrane region" description="Helical" evidence="5">
    <location>
        <begin position="112"/>
        <end position="131"/>
    </location>
</feature>
<dbReference type="PANTHER" id="PTHR31465:SF27">
    <property type="entry name" value="DOMAIN PROTEIN, PUTATIVE (AFU_ORTHOLOGUE AFUA_3G01030)-RELATED"/>
    <property type="match status" value="1"/>
</dbReference>